<dbReference type="PANTHER" id="PTHR10285">
    <property type="entry name" value="URIDINE KINASE"/>
    <property type="match status" value="1"/>
</dbReference>
<dbReference type="GeneID" id="78219825"/>
<dbReference type="InterPro" id="IPR006083">
    <property type="entry name" value="PRK/URK"/>
</dbReference>
<evidence type="ECO:0000259" key="12">
    <source>
        <dbReference type="Pfam" id="PF00485"/>
    </source>
</evidence>
<keyword evidence="9" id="KW-0067">ATP-binding</keyword>
<dbReference type="PRINTS" id="PR00478">
    <property type="entry name" value="PHRIBLKINASE"/>
</dbReference>
<evidence type="ECO:0000256" key="4">
    <source>
        <dbReference type="ARBA" id="ARBA00022531"/>
    </source>
</evidence>
<comment type="pathway">
    <text evidence="1">Carbohydrate biosynthesis; Calvin cycle.</text>
</comment>
<keyword evidence="14" id="KW-1185">Reference proteome</keyword>
<keyword evidence="4" id="KW-0602">Photosynthesis</keyword>
<evidence type="ECO:0000256" key="2">
    <source>
        <dbReference type="ARBA" id="ARBA00009719"/>
    </source>
</evidence>
<dbReference type="EC" id="2.7.1.19" evidence="3"/>
<reference evidence="13 14" key="1">
    <citation type="journal article" date="2020" name="ISME J.">
        <title>Comparative genomics reveals insights into cyanobacterial evolution and habitat adaptation.</title>
        <authorList>
            <person name="Chen M.Y."/>
            <person name="Teng W.K."/>
            <person name="Zhao L."/>
            <person name="Hu C.X."/>
            <person name="Zhou Y.K."/>
            <person name="Han B.P."/>
            <person name="Song L.R."/>
            <person name="Shu W.S."/>
        </authorList>
    </citation>
    <scope>NUCLEOTIDE SEQUENCE [LARGE SCALE GENOMIC DNA]</scope>
    <source>
        <strain evidence="13 14">FACHB-1249</strain>
    </source>
</reference>
<organism evidence="13 14">
    <name type="scientific">Aphanizomenon flos-aquae FACHB-1249</name>
    <dbReference type="NCBI Taxonomy" id="2692889"/>
    <lineage>
        <taxon>Bacteria</taxon>
        <taxon>Bacillati</taxon>
        <taxon>Cyanobacteriota</taxon>
        <taxon>Cyanophyceae</taxon>
        <taxon>Nostocales</taxon>
        <taxon>Aphanizomenonaceae</taxon>
        <taxon>Aphanizomenon</taxon>
    </lineage>
</organism>
<dbReference type="NCBIfam" id="NF005655">
    <property type="entry name" value="PRK07429.1"/>
    <property type="match status" value="1"/>
</dbReference>
<evidence type="ECO:0000256" key="7">
    <source>
        <dbReference type="ARBA" id="ARBA00022741"/>
    </source>
</evidence>
<evidence type="ECO:0000256" key="3">
    <source>
        <dbReference type="ARBA" id="ARBA00012042"/>
    </source>
</evidence>
<dbReference type="Pfam" id="PF00485">
    <property type="entry name" value="PRK"/>
    <property type="match status" value="1"/>
</dbReference>
<dbReference type="EMBL" id="JACJTM010000044">
    <property type="protein sequence ID" value="MBD2686815.1"/>
    <property type="molecule type" value="Genomic_DNA"/>
</dbReference>
<keyword evidence="8" id="KW-0418">Kinase</keyword>
<keyword evidence="6 13" id="KW-0808">Transferase</keyword>
<dbReference type="GO" id="GO:0008974">
    <property type="term" value="F:phosphoribulokinase activity"/>
    <property type="evidence" value="ECO:0007669"/>
    <property type="project" value="UniProtKB-EC"/>
</dbReference>
<dbReference type="SUPFAM" id="SSF52540">
    <property type="entry name" value="P-loop containing nucleoside triphosphate hydrolases"/>
    <property type="match status" value="1"/>
</dbReference>
<keyword evidence="5" id="KW-0113">Calvin cycle</keyword>
<evidence type="ECO:0000313" key="13">
    <source>
        <dbReference type="EMBL" id="MBD2686815.1"/>
    </source>
</evidence>
<evidence type="ECO:0000256" key="8">
    <source>
        <dbReference type="ARBA" id="ARBA00022777"/>
    </source>
</evidence>
<evidence type="ECO:0000256" key="10">
    <source>
        <dbReference type="ARBA" id="ARBA00031382"/>
    </source>
</evidence>
<evidence type="ECO:0000256" key="6">
    <source>
        <dbReference type="ARBA" id="ARBA00022679"/>
    </source>
</evidence>
<evidence type="ECO:0000256" key="1">
    <source>
        <dbReference type="ARBA" id="ARBA00005215"/>
    </source>
</evidence>
<evidence type="ECO:0000313" key="14">
    <source>
        <dbReference type="Proteomes" id="UP000660270"/>
    </source>
</evidence>
<comment type="caution">
    <text evidence="13">The sequence shown here is derived from an EMBL/GenBank/DDBJ whole genome shotgun (WGS) entry which is preliminary data.</text>
</comment>
<dbReference type="Gene3D" id="3.40.50.300">
    <property type="entry name" value="P-loop containing nucleotide triphosphate hydrolases"/>
    <property type="match status" value="1"/>
</dbReference>
<protein>
    <recommendedName>
        <fullName evidence="3">phosphoribulokinase</fullName>
        <ecNumber evidence="3">2.7.1.19</ecNumber>
    </recommendedName>
    <alternativeName>
        <fullName evidence="10">Phosphopentokinase</fullName>
    </alternativeName>
</protein>
<comment type="catalytic activity">
    <reaction evidence="11">
        <text>D-ribulose 5-phosphate + ATP = D-ribulose 1,5-bisphosphate + ADP + H(+)</text>
        <dbReference type="Rhea" id="RHEA:19365"/>
        <dbReference type="ChEBI" id="CHEBI:15378"/>
        <dbReference type="ChEBI" id="CHEBI:30616"/>
        <dbReference type="ChEBI" id="CHEBI:57870"/>
        <dbReference type="ChEBI" id="CHEBI:58121"/>
        <dbReference type="ChEBI" id="CHEBI:456216"/>
        <dbReference type="EC" id="2.7.1.19"/>
    </reaction>
</comment>
<evidence type="ECO:0000256" key="11">
    <source>
        <dbReference type="ARBA" id="ARBA00047663"/>
    </source>
</evidence>
<evidence type="ECO:0000256" key="9">
    <source>
        <dbReference type="ARBA" id="ARBA00022840"/>
    </source>
</evidence>
<dbReference type="InterPro" id="IPR006082">
    <property type="entry name" value="PRK"/>
</dbReference>
<dbReference type="InterPro" id="IPR027417">
    <property type="entry name" value="P-loop_NTPase"/>
</dbReference>
<dbReference type="RefSeq" id="WP_190387819.1">
    <property type="nucleotide sequence ID" value="NZ_JACJTM010000044.1"/>
</dbReference>
<proteinExistence type="inferred from homology"/>
<comment type="similarity">
    <text evidence="2">Belongs to the phosphoribulokinase family.</text>
</comment>
<feature type="domain" description="Phosphoribulokinase/uridine kinase" evidence="12">
    <location>
        <begin position="34"/>
        <end position="207"/>
    </location>
</feature>
<name>A0ABR8IW19_APHFL</name>
<dbReference type="Proteomes" id="UP000660270">
    <property type="component" value="Unassembled WGS sequence"/>
</dbReference>
<gene>
    <name evidence="13" type="ORF">H6G43_16670</name>
</gene>
<sequence length="342" mass="38803">MVQIPNTEKEKTNFTKPTCASFRNLLKELKQPVIIGIAGDSGSGKTTYTNRIEKLIGSDLVKTIAMDGYHKEDRDERSISGILPLDPNANHLDLLAHHLNQLKEGKVAYIPIYNHNTGQFDAPVALEPTPIVIIEGLHALYPELLSFLDFRIYVDPEYAIKWDWKYERDVNQRGHSTEALEKEMLKRAAAYKHWLEFQEINADIVIKLYYSQIADLAHPQYTRKSPAGCLKVELIVEPSESPLPSLPLPFNLGAILSNNHCPFLLSAVPSIFWGRKVMCIQMDGMFPQETIANLEEQIINFTGIALDEGISRVEQKCIGSSELSQLLVIWRFLEQVNYKNQL</sequence>
<accession>A0ABR8IW19</accession>
<keyword evidence="7" id="KW-0547">Nucleotide-binding</keyword>
<evidence type="ECO:0000256" key="5">
    <source>
        <dbReference type="ARBA" id="ARBA00022567"/>
    </source>
</evidence>